<protein>
    <submittedName>
        <fullName evidence="2">Uncharacterized protein</fullName>
    </submittedName>
</protein>
<gene>
    <name evidence="2" type="ORF">HNQ85_002209</name>
</gene>
<evidence type="ECO:0000313" key="3">
    <source>
        <dbReference type="Proteomes" id="UP000580891"/>
    </source>
</evidence>
<reference evidence="2 3" key="1">
    <citation type="submission" date="2020-07" db="EMBL/GenBank/DDBJ databases">
        <title>Genomic Encyclopedia of Type Strains, Phase IV (KMG-IV): sequencing the most valuable type-strain genomes for metagenomic binning, comparative biology and taxonomic classification.</title>
        <authorList>
            <person name="Goeker M."/>
        </authorList>
    </citation>
    <scope>NUCLEOTIDE SEQUENCE [LARGE SCALE GENOMIC DNA]</scope>
    <source>
        <strain evidence="2 3">DSM 25220</strain>
    </source>
</reference>
<proteinExistence type="predicted"/>
<accession>A0A7V9Z0K8</accession>
<feature type="transmembrane region" description="Helical" evidence="1">
    <location>
        <begin position="70"/>
        <end position="91"/>
    </location>
</feature>
<evidence type="ECO:0000256" key="1">
    <source>
        <dbReference type="SAM" id="Phobius"/>
    </source>
</evidence>
<dbReference type="EMBL" id="JACDUU010000005">
    <property type="protein sequence ID" value="MBA2871919.1"/>
    <property type="molecule type" value="Genomic_DNA"/>
</dbReference>
<sequence>MNSLYRDSRLYKLLAAGNAGTRVARSSLMMECIPNDKIGRVDSLFRAVGLMIRILLLSVFTGAVSLESVMMPYAILGAVLSVSLINGMGLIKTVKKEETDISQAM</sequence>
<keyword evidence="1" id="KW-0812">Transmembrane</keyword>
<keyword evidence="1" id="KW-1133">Transmembrane helix</keyword>
<comment type="caution">
    <text evidence="2">The sequence shown here is derived from an EMBL/GenBank/DDBJ whole genome shotgun (WGS) entry which is preliminary data.</text>
</comment>
<organism evidence="2 3">
    <name type="scientific">[Anoxybacillus] calidus</name>
    <dbReference type="NCBI Taxonomy" id="575178"/>
    <lineage>
        <taxon>Bacteria</taxon>
        <taxon>Bacillati</taxon>
        <taxon>Bacillota</taxon>
        <taxon>Bacilli</taxon>
        <taxon>Bacillales</taxon>
        <taxon>Anoxybacillaceae</taxon>
        <taxon>Paranoxybacillus</taxon>
    </lineage>
</organism>
<dbReference type="AlphaFoldDB" id="A0A7V9Z0K8"/>
<keyword evidence="1" id="KW-0472">Membrane</keyword>
<dbReference type="RefSeq" id="WP_181537730.1">
    <property type="nucleotide sequence ID" value="NZ_JACDUU010000005.1"/>
</dbReference>
<dbReference type="Proteomes" id="UP000580891">
    <property type="component" value="Unassembled WGS sequence"/>
</dbReference>
<evidence type="ECO:0000313" key="2">
    <source>
        <dbReference type="EMBL" id="MBA2871919.1"/>
    </source>
</evidence>
<keyword evidence="3" id="KW-1185">Reference proteome</keyword>
<name>A0A7V9Z0K8_9BACL</name>
<feature type="transmembrane region" description="Helical" evidence="1">
    <location>
        <begin position="44"/>
        <end position="64"/>
    </location>
</feature>